<organism evidence="7 8">
    <name type="scientific">Microbulbifer pacificus</name>
    <dbReference type="NCBI Taxonomy" id="407164"/>
    <lineage>
        <taxon>Bacteria</taxon>
        <taxon>Pseudomonadati</taxon>
        <taxon>Pseudomonadota</taxon>
        <taxon>Gammaproteobacteria</taxon>
        <taxon>Cellvibrionales</taxon>
        <taxon>Microbulbiferaceae</taxon>
        <taxon>Microbulbifer</taxon>
    </lineage>
</organism>
<feature type="active site" description="Nucleophile" evidence="4">
    <location>
        <position position="77"/>
    </location>
</feature>
<dbReference type="Gene3D" id="3.40.50.1100">
    <property type="match status" value="2"/>
</dbReference>
<protein>
    <submittedName>
        <fullName evidence="7">Pyridoxal-phosphate dependent enzyme</fullName>
    </submittedName>
</protein>
<proteinExistence type="inferred from homology"/>
<comment type="similarity">
    <text evidence="2">Belongs to the ACC deaminase/D-cysteine desulfhydrase family.</text>
</comment>
<evidence type="ECO:0000256" key="2">
    <source>
        <dbReference type="ARBA" id="ARBA00008639"/>
    </source>
</evidence>
<keyword evidence="8" id="KW-1185">Reference proteome</keyword>
<evidence type="ECO:0000313" key="7">
    <source>
        <dbReference type="EMBL" id="WOX05438.1"/>
    </source>
</evidence>
<name>A0AAU0MY44_9GAMM</name>
<gene>
    <name evidence="7" type="ORF">R5R33_17115</name>
</gene>
<dbReference type="SUPFAM" id="SSF53686">
    <property type="entry name" value="Tryptophan synthase beta subunit-like PLP-dependent enzymes"/>
    <property type="match status" value="1"/>
</dbReference>
<evidence type="ECO:0000259" key="6">
    <source>
        <dbReference type="Pfam" id="PF00291"/>
    </source>
</evidence>
<evidence type="ECO:0000256" key="4">
    <source>
        <dbReference type="PIRSR" id="PIRSR006278-1"/>
    </source>
</evidence>
<dbReference type="AlphaFoldDB" id="A0AAU0MY44"/>
<evidence type="ECO:0000256" key="5">
    <source>
        <dbReference type="PIRSR" id="PIRSR006278-2"/>
    </source>
</evidence>
<dbReference type="EMBL" id="CP137555">
    <property type="protein sequence ID" value="WOX05438.1"/>
    <property type="molecule type" value="Genomic_DNA"/>
</dbReference>
<keyword evidence="3 5" id="KW-0663">Pyridoxal phosphate</keyword>
<accession>A0AAU0MY44</accession>
<sequence>MRYLTELSLEAFIEAARNVPYQQISSELFPGIDLWIRRDDLIDPLISGNKAYKLIYNLLEARAQGKDTIVTCGGAWSNHIHATAAAGARFDFHTIGIIRGERPPALSAMLQDAERFGMDLHFVSRVAYRGRNDMDFLAKVGLACENFWFIPEGGANELGAKGINILADVICETSPKQFDECWVASGTGVTLGALAVGLPDRVKLTGVPVLQGEKSIRKSAERWACAKGRERHFDLVENAHHGGYGKCSLTLLSAQRKCEALGNLGLEHVYTAKLFCAAAHFAAPIDGNKLVRKNAAPKRILLLHTGGLQGRRGLAG</sequence>
<reference evidence="7 8" key="1">
    <citation type="submission" date="2023-10" db="EMBL/GenBank/DDBJ databases">
        <title>Description of Microbulbifer bruguierae sp. nov., isolated from the sediments of mangrove plant Bruguiera sexangula and comparative genomic analyses of the genus Microbulbifer.</title>
        <authorList>
            <person name="Long M."/>
        </authorList>
    </citation>
    <scope>NUCLEOTIDE SEQUENCE [LARGE SCALE GENOMIC DNA]</scope>
    <source>
        <strain evidence="7 8">SPO729</strain>
    </source>
</reference>
<dbReference type="RefSeq" id="WP_318953910.1">
    <property type="nucleotide sequence ID" value="NZ_CP137555.1"/>
</dbReference>
<dbReference type="Pfam" id="PF00291">
    <property type="entry name" value="PALP"/>
    <property type="match status" value="1"/>
</dbReference>
<feature type="modified residue" description="N6-(pyridoxal phosphate)lysine" evidence="5">
    <location>
        <position position="50"/>
    </location>
</feature>
<evidence type="ECO:0000256" key="3">
    <source>
        <dbReference type="ARBA" id="ARBA00022898"/>
    </source>
</evidence>
<dbReference type="PIRSF" id="PIRSF006278">
    <property type="entry name" value="ACCD_DCysDesulf"/>
    <property type="match status" value="1"/>
</dbReference>
<dbReference type="PANTHER" id="PTHR43780:SF2">
    <property type="entry name" value="1-AMINOCYCLOPROPANE-1-CARBOXYLATE DEAMINASE-RELATED"/>
    <property type="match status" value="1"/>
</dbReference>
<dbReference type="Proteomes" id="UP001302477">
    <property type="component" value="Chromosome"/>
</dbReference>
<dbReference type="InterPro" id="IPR001926">
    <property type="entry name" value="TrpB-like_PALP"/>
</dbReference>
<dbReference type="InterPro" id="IPR036052">
    <property type="entry name" value="TrpB-like_PALP_sf"/>
</dbReference>
<dbReference type="GO" id="GO:0019148">
    <property type="term" value="F:D-cysteine desulfhydrase activity"/>
    <property type="evidence" value="ECO:0007669"/>
    <property type="project" value="TreeGrafter"/>
</dbReference>
<dbReference type="InterPro" id="IPR027278">
    <property type="entry name" value="ACCD_DCysDesulf"/>
</dbReference>
<feature type="domain" description="Tryptophan synthase beta chain-like PALP" evidence="6">
    <location>
        <begin position="30"/>
        <end position="306"/>
    </location>
</feature>
<evidence type="ECO:0000256" key="1">
    <source>
        <dbReference type="ARBA" id="ARBA00001933"/>
    </source>
</evidence>
<dbReference type="PANTHER" id="PTHR43780">
    <property type="entry name" value="1-AMINOCYCLOPROPANE-1-CARBOXYLATE DEAMINASE-RELATED"/>
    <property type="match status" value="1"/>
</dbReference>
<evidence type="ECO:0000313" key="8">
    <source>
        <dbReference type="Proteomes" id="UP001302477"/>
    </source>
</evidence>
<comment type="cofactor">
    <cofactor evidence="1">
        <name>pyridoxal 5'-phosphate</name>
        <dbReference type="ChEBI" id="CHEBI:597326"/>
    </cofactor>
</comment>
<dbReference type="KEGG" id="mpaf:R5R33_17115"/>